<dbReference type="EMBL" id="JACGCI010000306">
    <property type="protein sequence ID" value="KAF6740998.1"/>
    <property type="molecule type" value="Genomic_DNA"/>
</dbReference>
<gene>
    <name evidence="2" type="ORF">DFP72DRAFT_1085251</name>
</gene>
<evidence type="ECO:0000256" key="1">
    <source>
        <dbReference type="SAM" id="MobiDB-lite"/>
    </source>
</evidence>
<organism evidence="2 3">
    <name type="scientific">Ephemerocybe angulata</name>
    <dbReference type="NCBI Taxonomy" id="980116"/>
    <lineage>
        <taxon>Eukaryota</taxon>
        <taxon>Fungi</taxon>
        <taxon>Dikarya</taxon>
        <taxon>Basidiomycota</taxon>
        <taxon>Agaricomycotina</taxon>
        <taxon>Agaricomycetes</taxon>
        <taxon>Agaricomycetidae</taxon>
        <taxon>Agaricales</taxon>
        <taxon>Agaricineae</taxon>
        <taxon>Psathyrellaceae</taxon>
        <taxon>Ephemerocybe</taxon>
    </lineage>
</organism>
<dbReference type="Proteomes" id="UP000521943">
    <property type="component" value="Unassembled WGS sequence"/>
</dbReference>
<comment type="caution">
    <text evidence="2">The sequence shown here is derived from an EMBL/GenBank/DDBJ whole genome shotgun (WGS) entry which is preliminary data.</text>
</comment>
<sequence>MDAFYPNTQAPSLAGSAAVPGAILQSCHTDDLLYDNPVVSGGFLYKLQGETYYSPNCRRLNVELPPNVESSNDGIIKGRDFEIEHVRKPQWWTTAHGYLAFLPLRPDLSSPPLHPLLRIPKVLFDPRTGQFYPDPAVWESWKELQAKIAHAIHLLIYRSGAPAVRPAYPCSRVDRKMYKGPGGKHNLKEDMFDALSWFSVWFACLAYAIAVSDAMDRATKKAGYRTVPAWMEILASEYISKVGGEPTPEQKKKEELDGRFVSSLPSSCLASFDGTFERIGSFVNIPDDDMPVQHGMVSIDWLCKLKVPVWYRWGPREIAIAEKNPFWKRYAPPKDAEVVACPSRTQETVSPITSEPPVPPHPPKELFKPFRRRTEPVDKPWEAWFKERELRNALIIPKQSQAARSRRLTWEHNPPTNPKKTKFFVWYKDEDGVFRRRKAGEDDLEDLFQPEGAFSRSQARYDAVSNEWDLCEFFGPADDARLQHLAELDAEYHGTTLEQELEVWKIHYGIIPEPDNIPTAATAQPFAPEPVGQPALEDDPMDIETRPIEDTQGFPVVPSPQITEPDGNAIDILPEQPSFVANGFFGYVEPLAPLPIPVPPLKASFVPKVLGLGKTYSTGDALWSTATGQQLLSFFHALVKGKPASDLWDLSRYNRTPVTSLPRFKQLRTSLAQCLVQEVDWDNAKGRIIRTVQKPLPTFWFAADHGQGWRLGCLSPVTALAISRWDNGMNPIAIAFSLIGLGVRFHTWREVADVPAIALTTMPSMISLLSYRNALETFACVDYDYYLRQLSSILSARPGVGRAAVMRGGIVGRICMSHVSTDDILCGPSQAALEGRGIVRSNGNGGFLVDDNLQVQEVDAICGHIDVWNNEDNQITRVSWWPPADLWEERYGFTGWSPDAEDFYHARISEINRTWRPLPRSEWRKRLRQSSAFRSLLASVEKHAHNVIEHCSEGGL</sequence>
<dbReference type="OrthoDB" id="3270336at2759"/>
<name>A0A8H6H5T9_9AGAR</name>
<evidence type="ECO:0000313" key="2">
    <source>
        <dbReference type="EMBL" id="KAF6740998.1"/>
    </source>
</evidence>
<feature type="region of interest" description="Disordered" evidence="1">
    <location>
        <begin position="348"/>
        <end position="368"/>
    </location>
</feature>
<dbReference type="AlphaFoldDB" id="A0A8H6H5T9"/>
<proteinExistence type="predicted"/>
<accession>A0A8H6H5T9</accession>
<protein>
    <submittedName>
        <fullName evidence="2">Uncharacterized protein</fullName>
    </submittedName>
</protein>
<keyword evidence="3" id="KW-1185">Reference proteome</keyword>
<reference evidence="2 3" key="1">
    <citation type="submission" date="2020-07" db="EMBL/GenBank/DDBJ databases">
        <title>Comparative genomics of pyrophilous fungi reveals a link between fire events and developmental genes.</title>
        <authorList>
            <consortium name="DOE Joint Genome Institute"/>
            <person name="Steindorff A.S."/>
            <person name="Carver A."/>
            <person name="Calhoun S."/>
            <person name="Stillman K."/>
            <person name="Liu H."/>
            <person name="Lipzen A."/>
            <person name="Pangilinan J."/>
            <person name="Labutti K."/>
            <person name="Bruns T.D."/>
            <person name="Grigoriev I.V."/>
        </authorList>
    </citation>
    <scope>NUCLEOTIDE SEQUENCE [LARGE SCALE GENOMIC DNA]</scope>
    <source>
        <strain evidence="2 3">CBS 144469</strain>
    </source>
</reference>
<evidence type="ECO:0000313" key="3">
    <source>
        <dbReference type="Proteomes" id="UP000521943"/>
    </source>
</evidence>